<dbReference type="OrthoDB" id="5951731at2759"/>
<dbReference type="AlphaFoldDB" id="A0A7I2V4T8"/>
<name>A0A7I2V4T8_HUMAN</name>
<dbReference type="HGNC" id="HGNC:216">
    <property type="gene designation" value="ADAM9"/>
</dbReference>
<reference evidence="1" key="4">
    <citation type="submission" date="2025-08" db="UniProtKB">
        <authorList>
            <consortium name="Ensembl"/>
        </authorList>
    </citation>
    <scope>IDENTIFICATION</scope>
</reference>
<dbReference type="SMR" id="A0A7I2V4T8"/>
<organism evidence="1 2">
    <name type="scientific">Homo sapiens</name>
    <name type="common">Human</name>
    <dbReference type="NCBI Taxonomy" id="9606"/>
    <lineage>
        <taxon>Eukaryota</taxon>
        <taxon>Metazoa</taxon>
        <taxon>Chordata</taxon>
        <taxon>Craniata</taxon>
        <taxon>Vertebrata</taxon>
        <taxon>Euteleostomi</taxon>
        <taxon>Mammalia</taxon>
        <taxon>Eutheria</taxon>
        <taxon>Euarchontoglires</taxon>
        <taxon>Primates</taxon>
        <taxon>Haplorrhini</taxon>
        <taxon>Catarrhini</taxon>
        <taxon>Hominidae</taxon>
        <taxon>Homo</taxon>
    </lineage>
</organism>
<protein>
    <submittedName>
        <fullName evidence="1">ADAM metallopeptidase domain 9</fullName>
    </submittedName>
</protein>
<sequence>MKPIVLPPVVISWWTLGKSVTVVLQRNVNWTLAAKEVPVSLNHLLSVHMVTVVKTVGSFQEVLYAEEKPVSVMFQSTAMVLLSSVSQMFLFRMDILARITKPIATTACASIMMLNVKSSLAQECFVWKASV</sequence>
<accession>A0A7I2V4T8</accession>
<reference evidence="1 2" key="2">
    <citation type="journal article" date="2004" name="Nature">
        <title>Finishing the euchromatic sequence of the human genome.</title>
        <authorList>
            <consortium name="International Human Genome Sequencing Consortium"/>
        </authorList>
    </citation>
    <scope>NUCLEOTIDE SEQUENCE [LARGE SCALE GENOMIC DNA]</scope>
</reference>
<dbReference type="Bgee" id="ENSG00000168615">
    <property type="expression patterns" value="Expressed in stromal cell of endometrium and 143 other cell types or tissues"/>
</dbReference>
<dbReference type="GeneTree" id="ENSGT00940000156239"/>
<dbReference type="EMBL" id="AC108863">
    <property type="status" value="NOT_ANNOTATED_CDS"/>
    <property type="molecule type" value="Genomic_DNA"/>
</dbReference>
<dbReference type="Ensembl" id="ENST00000678863.1">
    <property type="protein sequence ID" value="ENSP00000503906.1"/>
    <property type="gene ID" value="ENSG00000168615.13"/>
</dbReference>
<dbReference type="Ensembl" id="ENST00000678863.1">
    <property type="protein sequence ID" value="ENSP00000503906.1"/>
    <property type="gene ID" value="ENSG00000168615.14"/>
</dbReference>
<proteinExistence type="predicted"/>
<reference evidence="1 2" key="1">
    <citation type="journal article" date="2001" name="Nature">
        <title>Initial sequencing and analysis of the human genome.</title>
        <authorList>
            <consortium name="International Human Genome Sequencing Consortium"/>
            <person name="Lander E.S."/>
            <person name="Linton L.M."/>
            <person name="Birren B."/>
            <person name="Nusbaum C."/>
            <person name="Zody M.C."/>
            <person name="Baldwin J."/>
            <person name="Devon K."/>
            <person name="Dewar K."/>
            <person name="Doyle M."/>
            <person name="FitzHugh W."/>
            <person name="Funke R."/>
            <person name="Gage D."/>
            <person name="Harris K."/>
            <person name="Heaford A."/>
            <person name="Howland J."/>
            <person name="Kann L."/>
            <person name="Lehoczky J."/>
            <person name="LeVine R."/>
            <person name="McEwan P."/>
            <person name="McKernan K."/>
            <person name="Meldrim J."/>
            <person name="Mesirov J.P."/>
            <person name="Miranda C."/>
            <person name="Morris W."/>
            <person name="Naylor J."/>
            <person name="Raymond C."/>
            <person name="Rosetti M."/>
            <person name="Santos R."/>
            <person name="Sheridan A."/>
            <person name="Sougnez C."/>
            <person name="Stange-Thomann N."/>
            <person name="Stojanovic N."/>
            <person name="Subramanian A."/>
            <person name="Wyman D."/>
            <person name="Rogers J."/>
            <person name="Sulston J."/>
            <person name="Ainscough R."/>
            <person name="Beck S."/>
            <person name="Bentley D."/>
            <person name="Burton J."/>
            <person name="Clee C."/>
            <person name="Carter N."/>
            <person name="Coulson A."/>
            <person name="Deadman R."/>
            <person name="Deloukas P."/>
            <person name="Dunham A."/>
            <person name="Dunham I."/>
            <person name="Durbin R."/>
            <person name="French L."/>
            <person name="Grafham D."/>
            <person name="Gregory S."/>
            <person name="Hubbard T."/>
            <person name="Humphray S."/>
            <person name="Hunt A."/>
            <person name="Jones M."/>
            <person name="Lloyd C."/>
            <person name="McMurray A."/>
            <person name="Matthews L."/>
            <person name="Mercer S."/>
            <person name="Milne S."/>
            <person name="Mullikin J.C."/>
            <person name="Mungall A."/>
            <person name="Plumb R."/>
            <person name="Ross M."/>
            <person name="Shownkeen R."/>
            <person name="Sims S."/>
            <person name="Waterston R.H."/>
            <person name="Wilson R.K."/>
            <person name="Hillier L.W."/>
            <person name="McPherson J.D."/>
            <person name="Marra M.A."/>
            <person name="Mardis E.R."/>
            <person name="Fulton L.A."/>
            <person name="Chinwalla A.T."/>
            <person name="Pepin K.H."/>
            <person name="Gish W.R."/>
            <person name="Chissoe S.L."/>
            <person name="Wendl M.C."/>
            <person name="Delehaunty K.D."/>
            <person name="Miner T.L."/>
            <person name="Delehaunty A."/>
            <person name="Kramer J.B."/>
            <person name="Cook L.L."/>
            <person name="Fulton R.S."/>
            <person name="Johnson D.L."/>
            <person name="Minx P.J."/>
            <person name="Clifton S.W."/>
            <person name="Hawkins T."/>
            <person name="Branscomb E."/>
            <person name="Predki P."/>
            <person name="Richardson P."/>
            <person name="Wenning S."/>
            <person name="Slezak T."/>
            <person name="Doggett N."/>
            <person name="Cheng J.F."/>
            <person name="Olsen A."/>
            <person name="Lucas S."/>
            <person name="Elkin C."/>
            <person name="Uberbacher E."/>
            <person name="Frazier M."/>
            <person name="Gibbs R.A."/>
            <person name="Muzny D.M."/>
            <person name="Scherer S.E."/>
            <person name="Bouck J.B."/>
            <person name="Sodergren E.J."/>
            <person name="Worley K.C."/>
            <person name="Rives C.M."/>
            <person name="Gorrell J.H."/>
            <person name="Metzker M.L."/>
            <person name="Naylor S.L."/>
            <person name="Kucherlapati R.S."/>
            <person name="Nelson D.L."/>
            <person name="Weinstock G.M."/>
            <person name="Sakaki Y."/>
            <person name="Fujiyama A."/>
            <person name="Hattori M."/>
            <person name="Yada T."/>
            <person name="Toyoda A."/>
            <person name="Itoh T."/>
            <person name="Kawagoe C."/>
            <person name="Watanabe H."/>
            <person name="Totoki Y."/>
            <person name="Taylor T."/>
            <person name="Weissenbach J."/>
            <person name="Heilig R."/>
            <person name="Saurin W."/>
            <person name="Artiguenave F."/>
            <person name="Brottier P."/>
            <person name="Bruls T."/>
            <person name="Pelletier E."/>
            <person name="Robert C."/>
            <person name="Wincker P."/>
            <person name="Smith D.R."/>
            <person name="Doucette-Stamm L."/>
            <person name="Rubenfield M."/>
            <person name="Weinstock K."/>
            <person name="Lee H.M."/>
            <person name="Dubois J."/>
            <person name="Rosenthal A."/>
            <person name="Platzer M."/>
            <person name="Nyakatura G."/>
            <person name="Taudien S."/>
            <person name="Rump A."/>
            <person name="Yang H."/>
            <person name="Yu J."/>
            <person name="Wang J."/>
            <person name="Huang G."/>
            <person name="Gu J."/>
            <person name="Hood L."/>
            <person name="Rowen L."/>
            <person name="Madan A."/>
            <person name="Qin S."/>
            <person name="Davis R.W."/>
            <person name="Federspiel N.A."/>
            <person name="Abola A.P."/>
            <person name="Proctor M.J."/>
            <person name="Myers R.M."/>
            <person name="Schmutz J."/>
            <person name="Dickson M."/>
            <person name="Grimwood J."/>
            <person name="Cox D.R."/>
            <person name="Olson M.V."/>
            <person name="Kaul R."/>
            <person name="Raymond C."/>
            <person name="Shimizu N."/>
            <person name="Kawasaki K."/>
            <person name="Minoshima S."/>
            <person name="Evans G.A."/>
            <person name="Athanasiou M."/>
            <person name="Schultz R."/>
            <person name="Roe B.A."/>
            <person name="Chen F."/>
            <person name="Pan H."/>
            <person name="Ramser J."/>
            <person name="Lehrach H."/>
            <person name="Reinhardt R."/>
            <person name="McCombie W.R."/>
            <person name="de la Bastide M."/>
            <person name="Dedhia N."/>
            <person name="Blocker H."/>
            <person name="Hornischer K."/>
            <person name="Nordsiek G."/>
            <person name="Agarwala R."/>
            <person name="Aravind L."/>
            <person name="Bailey J.A."/>
            <person name="Bateman A."/>
            <person name="Batzoglou S."/>
            <person name="Birney E."/>
            <person name="Bork P."/>
            <person name="Brown D.G."/>
            <person name="Burge C.B."/>
            <person name="Cerutti L."/>
            <person name="Chen H.C."/>
            <person name="Church D."/>
            <person name="Clamp M."/>
            <person name="Copley R.R."/>
            <person name="Doerks T."/>
            <person name="Eddy S.R."/>
            <person name="Eichler E.E."/>
            <person name="Furey T.S."/>
            <person name="Galagan J."/>
            <person name="Gilbert J.G."/>
            <person name="Harmon C."/>
            <person name="Hayashizaki Y."/>
            <person name="Haussler D."/>
            <person name="Hermjakob H."/>
            <person name="Hokamp K."/>
            <person name="Jang W."/>
            <person name="Johnson L.S."/>
            <person name="Jones T.A."/>
            <person name="Kasif S."/>
            <person name="Kaspryzk A."/>
            <person name="Kennedy S."/>
            <person name="Kent W.J."/>
            <person name="Kitts P."/>
            <person name="Koonin E.V."/>
            <person name="Korf I."/>
            <person name="Kulp D."/>
            <person name="Lancet D."/>
            <person name="Lowe T.M."/>
            <person name="McLysaght A."/>
            <person name="Mikkelsen T."/>
            <person name="Moran J.V."/>
            <person name="Mulder N."/>
            <person name="Pollara V.J."/>
            <person name="Ponting C.P."/>
            <person name="Schuler G."/>
            <person name="Schultz J."/>
            <person name="Slater G."/>
            <person name="Smit A.F."/>
            <person name="Stupka E."/>
            <person name="Szustakowski J."/>
            <person name="Thierry-Mieg D."/>
            <person name="Thierry-Mieg J."/>
            <person name="Wagner L."/>
            <person name="Wallis J."/>
            <person name="Wheeler R."/>
            <person name="Williams A."/>
            <person name="Wolf Y.I."/>
            <person name="Wolfe K.H."/>
            <person name="Yang S.P."/>
            <person name="Yeh R.F."/>
            <person name="Collins F."/>
            <person name="Guyer M.S."/>
            <person name="Peterson J."/>
            <person name="Felsenfeld A."/>
            <person name="Wetterstrand K.A."/>
            <person name="Patrinos A."/>
            <person name="Morgan M.J."/>
            <person name="de Jong P."/>
            <person name="Catanese J.J."/>
            <person name="Osoegawa K."/>
            <person name="Shizuya H."/>
            <person name="Choi S."/>
            <person name="Chen Y.J."/>
        </authorList>
    </citation>
    <scope>NUCLEOTIDE SEQUENCE [LARGE SCALE GENOMIC DNA]</scope>
</reference>
<keyword evidence="2" id="KW-1185">Reference proteome</keyword>
<reference evidence="1" key="5">
    <citation type="submission" date="2025-09" db="UniProtKB">
        <authorList>
            <consortium name="Ensembl"/>
        </authorList>
    </citation>
    <scope>IDENTIFICATION</scope>
</reference>
<gene>
    <name evidence="1" type="primary">ADAM9</name>
</gene>
<reference evidence="1 2" key="3">
    <citation type="journal article" date="2006" name="Nature">
        <title>DNA sequence and analysis of human chromosome 8.</title>
        <authorList>
            <person name="Nusbaum C."/>
            <person name="Mikkelsen T.S."/>
            <person name="Zody M.C."/>
            <person name="Asakawa S."/>
            <person name="Taudien S."/>
            <person name="Garber M."/>
            <person name="Kodira C.D."/>
            <person name="Schueler M.G."/>
            <person name="Shimizu A."/>
            <person name="Whittaker C.A."/>
            <person name="Chang J.L."/>
            <person name="Cuomo C.A."/>
            <person name="Dewar K."/>
            <person name="FitzGerald M.G."/>
            <person name="Yang X."/>
            <person name="Allen N.R."/>
            <person name="Anderson S."/>
            <person name="Asakawa T."/>
            <person name="Blechschmidt K."/>
            <person name="Bloom T."/>
            <person name="Borowsky M.L."/>
            <person name="Butler J."/>
            <person name="Cook A."/>
            <person name="Corum B."/>
            <person name="DeArellano K."/>
            <person name="DeCaprio D."/>
            <person name="Dooley K.T."/>
            <person name="Dorris L.III."/>
            <person name="Engels R."/>
            <person name="Glockner G."/>
            <person name="Hafez N."/>
            <person name="Hagopian D.S."/>
            <person name="Hall J.L."/>
            <person name="Ishikawa S.K."/>
            <person name="Jaffe D.B."/>
            <person name="Kamat A."/>
            <person name="Kudoh J."/>
            <person name="Lehmann R."/>
            <person name="Lokitsang T."/>
            <person name="Macdonald P."/>
            <person name="Major J.E."/>
            <person name="Matthews C.D."/>
            <person name="Mauceli E."/>
            <person name="Menzel U."/>
            <person name="Mihalev A.H."/>
            <person name="Minoshima S."/>
            <person name="Murayama Y."/>
            <person name="Naylor J.W."/>
            <person name="Nicol R."/>
            <person name="Nguyen C."/>
            <person name="O'Leary S.B."/>
            <person name="O'Neill K."/>
            <person name="Parker S.C."/>
            <person name="Polley A."/>
            <person name="Raymond C.K."/>
            <person name="Reichwald K."/>
            <person name="Rodriguez J."/>
            <person name="Sasaki T."/>
            <person name="Schilhabel M."/>
            <person name="Siddiqui R."/>
            <person name="Smith C.L."/>
            <person name="Sneddon T.P."/>
            <person name="Talamas J.A."/>
            <person name="Tenzin P."/>
            <person name="Topham K."/>
            <person name="Venkataraman V."/>
            <person name="Wen G."/>
            <person name="Yamazaki S."/>
            <person name="Young S.K."/>
            <person name="Zeng Q."/>
            <person name="Zimmer A.R."/>
            <person name="Rosenthal A."/>
            <person name="Birren B.W."/>
            <person name="Platzer M."/>
            <person name="Shimizu N."/>
            <person name="Lander E.S."/>
        </authorList>
    </citation>
    <scope>NUCLEOTIDE SEQUENCE [LARGE SCALE GENOMIC DNA]</scope>
</reference>
<evidence type="ECO:0000313" key="2">
    <source>
        <dbReference type="Proteomes" id="UP000005640"/>
    </source>
</evidence>
<dbReference type="OpenTargets" id="ENSG00000168615"/>
<dbReference type="EMBL" id="AC105091">
    <property type="status" value="NOT_ANNOTATED_CDS"/>
    <property type="molecule type" value="Genomic_DNA"/>
</dbReference>
<dbReference type="Proteomes" id="UP000005640">
    <property type="component" value="Chromosome 8"/>
</dbReference>
<evidence type="ECO:0000313" key="1">
    <source>
        <dbReference type="Ensembl" id="ENSP00000503906.1"/>
    </source>
</evidence>